<evidence type="ECO:0000313" key="5">
    <source>
        <dbReference type="EMBL" id="KAG9470502.1"/>
    </source>
</evidence>
<dbReference type="Gene3D" id="3.30.160.60">
    <property type="entry name" value="Classic Zinc Finger"/>
    <property type="match status" value="1"/>
</dbReference>
<dbReference type="SMART" id="SM00336">
    <property type="entry name" value="BBOX"/>
    <property type="match status" value="1"/>
</dbReference>
<dbReference type="PROSITE" id="PS50119">
    <property type="entry name" value="ZF_BBOX"/>
    <property type="match status" value="1"/>
</dbReference>
<dbReference type="PANTHER" id="PTHR25462">
    <property type="entry name" value="BONUS, ISOFORM C-RELATED"/>
    <property type="match status" value="1"/>
</dbReference>
<evidence type="ECO:0000256" key="2">
    <source>
        <dbReference type="ARBA" id="ARBA00022833"/>
    </source>
</evidence>
<dbReference type="EMBL" id="WNTK01000270">
    <property type="protein sequence ID" value="KAG9470502.1"/>
    <property type="molecule type" value="Genomic_DNA"/>
</dbReference>
<feature type="non-terminal residue" evidence="5">
    <location>
        <position position="321"/>
    </location>
</feature>
<reference evidence="5" key="1">
    <citation type="thesis" date="2020" institute="ProQuest LLC" country="789 East Eisenhower Parkway, Ann Arbor, MI, USA">
        <title>Comparative Genomics and Chromosome Evolution.</title>
        <authorList>
            <person name="Mudd A.B."/>
        </authorList>
    </citation>
    <scope>NUCLEOTIDE SEQUENCE</scope>
    <source>
        <strain evidence="5">HN-11 Male</strain>
        <tissue evidence="5">Kidney and liver</tissue>
    </source>
</reference>
<dbReference type="Pfam" id="PF00643">
    <property type="entry name" value="zf-B_box"/>
    <property type="match status" value="1"/>
</dbReference>
<evidence type="ECO:0000313" key="6">
    <source>
        <dbReference type="Proteomes" id="UP000770717"/>
    </source>
</evidence>
<dbReference type="Gene3D" id="2.60.40.10">
    <property type="entry name" value="Immunoglobulins"/>
    <property type="match status" value="1"/>
</dbReference>
<dbReference type="AlphaFoldDB" id="A0A8J6EJL7"/>
<keyword evidence="1 3" id="KW-0863">Zinc-finger</keyword>
<accession>A0A8J6EJL7</accession>
<evidence type="ECO:0000259" key="4">
    <source>
        <dbReference type="PROSITE" id="PS50119"/>
    </source>
</evidence>
<comment type="caution">
    <text evidence="5">The sequence shown here is derived from an EMBL/GenBank/DDBJ whole genome shotgun (WGS) entry which is preliminary data.</text>
</comment>
<dbReference type="GO" id="GO:0061630">
    <property type="term" value="F:ubiquitin protein ligase activity"/>
    <property type="evidence" value="ECO:0007669"/>
    <property type="project" value="TreeGrafter"/>
</dbReference>
<evidence type="ECO:0000256" key="1">
    <source>
        <dbReference type="ARBA" id="ARBA00022771"/>
    </source>
</evidence>
<name>A0A8J6EJL7_ELECQ</name>
<keyword evidence="2" id="KW-0862">Zinc</keyword>
<dbReference type="InterPro" id="IPR000315">
    <property type="entry name" value="Znf_B-box"/>
</dbReference>
<dbReference type="InterPro" id="IPR047153">
    <property type="entry name" value="TRIM45/56/19-like"/>
</dbReference>
<gene>
    <name evidence="5" type="ORF">GDO78_017577</name>
</gene>
<dbReference type="SUPFAM" id="SSF57845">
    <property type="entry name" value="B-box zinc-binding domain"/>
    <property type="match status" value="1"/>
</dbReference>
<dbReference type="OrthoDB" id="264520at2759"/>
<dbReference type="Proteomes" id="UP000770717">
    <property type="component" value="Unassembled WGS sequence"/>
</dbReference>
<dbReference type="InterPro" id="IPR013783">
    <property type="entry name" value="Ig-like_fold"/>
</dbReference>
<evidence type="ECO:0000256" key="3">
    <source>
        <dbReference type="PROSITE-ProRule" id="PRU00024"/>
    </source>
</evidence>
<protein>
    <recommendedName>
        <fullName evidence="4">B box-type domain-containing protein</fullName>
    </recommendedName>
</protein>
<feature type="domain" description="B box-type" evidence="4">
    <location>
        <begin position="57"/>
        <end position="98"/>
    </location>
</feature>
<sequence>MAYPKDLSFSALLEVCTRENYYPNLPITSDNRLGRQKRTAGHSLLPLRDLPPGSSLSPAPTCTLHPLEELRLFCESCGLLSCRDCALVKHLGHKIHPVTEIAGRHRVQLQGALIKSEPQLEAMEAALHTIQEAGEDLKRSVDFLRKEVEDFSDGYIRAIQEHRVRLLQDIDEEMLQKEQALSLRRAKIHQQLTDLHTATTFTRDLLDNGPDLHIVRAKALVLGRLKQLNQGDHSQLEQAEADRIVFNAKQEAGLCRGYQMYGMVQRCGVDPERCQVRGPGLQFVHQGKLSSFTLTCSTPFGDQLENKGAPPRVTILHKESG</sequence>
<dbReference type="GO" id="GO:0005654">
    <property type="term" value="C:nucleoplasm"/>
    <property type="evidence" value="ECO:0007669"/>
    <property type="project" value="TreeGrafter"/>
</dbReference>
<dbReference type="GO" id="GO:0008270">
    <property type="term" value="F:zinc ion binding"/>
    <property type="evidence" value="ECO:0007669"/>
    <property type="project" value="UniProtKB-KW"/>
</dbReference>
<organism evidence="5 6">
    <name type="scientific">Eleutherodactylus coqui</name>
    <name type="common">Puerto Rican coqui</name>
    <dbReference type="NCBI Taxonomy" id="57060"/>
    <lineage>
        <taxon>Eukaryota</taxon>
        <taxon>Metazoa</taxon>
        <taxon>Chordata</taxon>
        <taxon>Craniata</taxon>
        <taxon>Vertebrata</taxon>
        <taxon>Euteleostomi</taxon>
        <taxon>Amphibia</taxon>
        <taxon>Batrachia</taxon>
        <taxon>Anura</taxon>
        <taxon>Neobatrachia</taxon>
        <taxon>Hyloidea</taxon>
        <taxon>Eleutherodactylidae</taxon>
        <taxon>Eleutherodactylinae</taxon>
        <taxon>Eleutherodactylus</taxon>
        <taxon>Eleutherodactylus</taxon>
    </lineage>
</organism>
<dbReference type="PANTHER" id="PTHR25462:SF291">
    <property type="entry name" value="E3 UBIQUITIN-PROTEIN LIGASE TRIM45"/>
    <property type="match status" value="1"/>
</dbReference>
<keyword evidence="6" id="KW-1185">Reference proteome</keyword>
<keyword evidence="1 3" id="KW-0479">Metal-binding</keyword>
<proteinExistence type="predicted"/>